<keyword evidence="3" id="KW-1185">Reference proteome</keyword>
<name>A0A1X2HK54_SYNRA</name>
<feature type="transmembrane region" description="Helical" evidence="1">
    <location>
        <begin position="12"/>
        <end position="32"/>
    </location>
</feature>
<keyword evidence="1" id="KW-0472">Membrane</keyword>
<gene>
    <name evidence="2" type="ORF">BCR43DRAFT_489192</name>
</gene>
<keyword evidence="1" id="KW-1133">Transmembrane helix</keyword>
<accession>A0A1X2HK54</accession>
<dbReference type="AlphaFoldDB" id="A0A1X2HK54"/>
<comment type="caution">
    <text evidence="2">The sequence shown here is derived from an EMBL/GenBank/DDBJ whole genome shotgun (WGS) entry which is preliminary data.</text>
</comment>
<reference evidence="2 3" key="1">
    <citation type="submission" date="2016-07" db="EMBL/GenBank/DDBJ databases">
        <title>Pervasive Adenine N6-methylation of Active Genes in Fungi.</title>
        <authorList>
            <consortium name="DOE Joint Genome Institute"/>
            <person name="Mondo S.J."/>
            <person name="Dannebaum R.O."/>
            <person name="Kuo R.C."/>
            <person name="Labutti K."/>
            <person name="Haridas S."/>
            <person name="Kuo A."/>
            <person name="Salamov A."/>
            <person name="Ahrendt S.R."/>
            <person name="Lipzen A."/>
            <person name="Sullivan W."/>
            <person name="Andreopoulos W.B."/>
            <person name="Clum A."/>
            <person name="Lindquist E."/>
            <person name="Daum C."/>
            <person name="Ramamoorthy G.K."/>
            <person name="Gryganskyi A."/>
            <person name="Culley D."/>
            <person name="Magnuson J.K."/>
            <person name="James T.Y."/>
            <person name="O'Malley M.A."/>
            <person name="Stajich J.E."/>
            <person name="Spatafora J.W."/>
            <person name="Visel A."/>
            <person name="Grigoriev I.V."/>
        </authorList>
    </citation>
    <scope>NUCLEOTIDE SEQUENCE [LARGE SCALE GENOMIC DNA]</scope>
    <source>
        <strain evidence="2 3">NRRL 2496</strain>
    </source>
</reference>
<dbReference type="Proteomes" id="UP000242180">
    <property type="component" value="Unassembled WGS sequence"/>
</dbReference>
<evidence type="ECO:0000256" key="1">
    <source>
        <dbReference type="SAM" id="Phobius"/>
    </source>
</evidence>
<keyword evidence="1" id="KW-0812">Transmembrane</keyword>
<dbReference type="EMBL" id="MCGN01000003">
    <property type="protein sequence ID" value="ORY99382.1"/>
    <property type="molecule type" value="Genomic_DNA"/>
</dbReference>
<protein>
    <submittedName>
        <fullName evidence="2">Uncharacterized protein</fullName>
    </submittedName>
</protein>
<evidence type="ECO:0000313" key="3">
    <source>
        <dbReference type="Proteomes" id="UP000242180"/>
    </source>
</evidence>
<dbReference type="InParanoid" id="A0A1X2HK54"/>
<sequence length="68" mass="7699">MHPLFISNPSSHRLYLISYFAWISSIATVVYFDSPFPERKEGVAIRLPKLSSLVQYIHPASTDTSFAP</sequence>
<evidence type="ECO:0000313" key="2">
    <source>
        <dbReference type="EMBL" id="ORY99382.1"/>
    </source>
</evidence>
<proteinExistence type="predicted"/>
<organism evidence="2 3">
    <name type="scientific">Syncephalastrum racemosum</name>
    <name type="common">Filamentous fungus</name>
    <dbReference type="NCBI Taxonomy" id="13706"/>
    <lineage>
        <taxon>Eukaryota</taxon>
        <taxon>Fungi</taxon>
        <taxon>Fungi incertae sedis</taxon>
        <taxon>Mucoromycota</taxon>
        <taxon>Mucoromycotina</taxon>
        <taxon>Mucoromycetes</taxon>
        <taxon>Mucorales</taxon>
        <taxon>Syncephalastraceae</taxon>
        <taxon>Syncephalastrum</taxon>
    </lineage>
</organism>